<reference evidence="3 4" key="1">
    <citation type="submission" date="2016-10" db="EMBL/GenBank/DDBJ databases">
        <authorList>
            <person name="de Groot N.N."/>
        </authorList>
    </citation>
    <scope>NUCLEOTIDE SEQUENCE [LARGE SCALE GENOMIC DNA]</scope>
    <source>
        <strain evidence="3 4">DSM 12130</strain>
    </source>
</reference>
<evidence type="ECO:0000313" key="4">
    <source>
        <dbReference type="Proteomes" id="UP000199073"/>
    </source>
</evidence>
<dbReference type="SUPFAM" id="SSF48452">
    <property type="entry name" value="TPR-like"/>
    <property type="match status" value="1"/>
</dbReference>
<gene>
    <name evidence="3" type="ORF">SAMN05660330_01673</name>
</gene>
<dbReference type="Gene3D" id="3.30.1330.230">
    <property type="match status" value="1"/>
</dbReference>
<dbReference type="InterPro" id="IPR011990">
    <property type="entry name" value="TPR-like_helical_dom_sf"/>
</dbReference>
<dbReference type="GO" id="GO:0005840">
    <property type="term" value="C:ribosome"/>
    <property type="evidence" value="ECO:0007669"/>
    <property type="project" value="UniProtKB-KW"/>
</dbReference>
<evidence type="ECO:0000259" key="2">
    <source>
        <dbReference type="PROSITE" id="PS51664"/>
    </source>
</evidence>
<dbReference type="RefSeq" id="WP_092221727.1">
    <property type="nucleotide sequence ID" value="NZ_FNJI01000009.1"/>
</dbReference>
<feature type="repeat" description="TPR" evidence="1">
    <location>
        <begin position="467"/>
        <end position="500"/>
    </location>
</feature>
<dbReference type="STRING" id="91360.SAMN05660330_01673"/>
<keyword evidence="3" id="KW-0808">Transferase</keyword>
<dbReference type="AlphaFoldDB" id="A0A1H0PHG7"/>
<dbReference type="PANTHER" id="PTHR37809">
    <property type="entry name" value="RIBOSOMAL PROTEIN S12 METHYLTHIOTRANSFERASE ACCESSORY FACTOR YCAO"/>
    <property type="match status" value="1"/>
</dbReference>
<dbReference type="InterPro" id="IPR019734">
    <property type="entry name" value="TPR_rpt"/>
</dbReference>
<feature type="domain" description="YcaO" evidence="2">
    <location>
        <begin position="79"/>
        <end position="416"/>
    </location>
</feature>
<dbReference type="OrthoDB" id="5380721at2"/>
<feature type="repeat" description="TPR" evidence="1">
    <location>
        <begin position="535"/>
        <end position="568"/>
    </location>
</feature>
<dbReference type="EMBL" id="FNJI01000009">
    <property type="protein sequence ID" value="SDP04434.1"/>
    <property type="molecule type" value="Genomic_DNA"/>
</dbReference>
<dbReference type="Gene3D" id="3.30.160.660">
    <property type="match status" value="1"/>
</dbReference>
<dbReference type="GO" id="GO:0016740">
    <property type="term" value="F:transferase activity"/>
    <property type="evidence" value="ECO:0007669"/>
    <property type="project" value="UniProtKB-KW"/>
</dbReference>
<organism evidence="3 4">
    <name type="scientific">Desulforhopalus singaporensis</name>
    <dbReference type="NCBI Taxonomy" id="91360"/>
    <lineage>
        <taxon>Bacteria</taxon>
        <taxon>Pseudomonadati</taxon>
        <taxon>Thermodesulfobacteriota</taxon>
        <taxon>Desulfobulbia</taxon>
        <taxon>Desulfobulbales</taxon>
        <taxon>Desulfocapsaceae</taxon>
        <taxon>Desulforhopalus</taxon>
    </lineage>
</organism>
<dbReference type="PROSITE" id="PS50293">
    <property type="entry name" value="TPR_REGION"/>
    <property type="match status" value="1"/>
</dbReference>
<evidence type="ECO:0000313" key="3">
    <source>
        <dbReference type="EMBL" id="SDP04434.1"/>
    </source>
</evidence>
<feature type="repeat" description="TPR" evidence="1">
    <location>
        <begin position="430"/>
        <end position="463"/>
    </location>
</feature>
<name>A0A1H0PHG7_9BACT</name>
<dbReference type="Pfam" id="PF00515">
    <property type="entry name" value="TPR_1"/>
    <property type="match status" value="1"/>
</dbReference>
<sequence length="581" mass="65028">MKKKTIQFKDCLKTFTVDQDKAITPEETLENFYTKVKSLNLEILSEVKRIDNGRLDIPVYFSVCGDDARAMTGTKKQMGKGASPIQAEASACMELAERFSFFSYKNDPNNFVTGDYQQMRDEGYPVLELDYLLQSVHDDTTESEVFGRLLENIPMQWAWGTNITTGKNVLIPFSWFFAINEFNGPSAGNTREEAALQGICEIVERHVCSLINNQKIVTPKIDPQTVTDPVATELLEKFAANNIELYLNDFSLDTGICSVGALAVDRSTFPETSEIVYTAGTTPDPQKALIRAVTEIAQLAGDFNSGSNYVASGLPKPATMEEVEYLTSATTSVAVDRMANLADNNIRIEIERCVEAIRANRMDVLMIDVTHEQLGIPALYTIIPGAHFRERSMIKDVGLFAAKLLVELVDDPDLLEAKLHQMEQLLPSAYYLEFYRGRNFVNMGLYENGLDHFRKALELNPQAEDLPYIYSYMGSSLKDLGRFEEAIEVLTKGLSEDEQRPDLHNSLGVCFFKLENFHKAIVHFQRAVELNPASGIDYANLGVNYHRIGNNEAATEYLTVALTLDPSLDFATNLLAKIVKK</sequence>
<keyword evidence="3" id="KW-0689">Ribosomal protein</keyword>
<dbReference type="PROSITE" id="PS50005">
    <property type="entry name" value="TPR"/>
    <property type="match status" value="4"/>
</dbReference>
<accession>A0A1H0PHG7</accession>
<dbReference type="Pfam" id="PF13181">
    <property type="entry name" value="TPR_8"/>
    <property type="match status" value="2"/>
</dbReference>
<dbReference type="PANTHER" id="PTHR37809:SF1">
    <property type="entry name" value="RIBOSOMAL PROTEIN S12 METHYLTHIOTRANSFERASE ACCESSORY FACTOR YCAO"/>
    <property type="match status" value="1"/>
</dbReference>
<dbReference type="Gene3D" id="3.30.40.250">
    <property type="match status" value="1"/>
</dbReference>
<dbReference type="InterPro" id="IPR003776">
    <property type="entry name" value="YcaO-like_dom"/>
</dbReference>
<dbReference type="PROSITE" id="PS51664">
    <property type="entry name" value="YCAO"/>
    <property type="match status" value="1"/>
</dbReference>
<protein>
    <submittedName>
        <fullName evidence="3">Ribosomal protein S12 methylthiotransferase accessory factor</fullName>
    </submittedName>
</protein>
<evidence type="ECO:0000256" key="1">
    <source>
        <dbReference type="PROSITE-ProRule" id="PRU00339"/>
    </source>
</evidence>
<keyword evidence="3" id="KW-0687">Ribonucleoprotein</keyword>
<proteinExistence type="predicted"/>
<keyword evidence="1" id="KW-0802">TPR repeat</keyword>
<dbReference type="Proteomes" id="UP000199073">
    <property type="component" value="Unassembled WGS sequence"/>
</dbReference>
<keyword evidence="4" id="KW-1185">Reference proteome</keyword>
<feature type="repeat" description="TPR" evidence="1">
    <location>
        <begin position="501"/>
        <end position="534"/>
    </location>
</feature>
<dbReference type="SMART" id="SM00028">
    <property type="entry name" value="TPR"/>
    <property type="match status" value="4"/>
</dbReference>
<dbReference type="Pfam" id="PF02624">
    <property type="entry name" value="YcaO"/>
    <property type="match status" value="1"/>
</dbReference>
<dbReference type="NCBIfam" id="TIGR00702">
    <property type="entry name" value="YcaO-type kinase domain"/>
    <property type="match status" value="1"/>
</dbReference>
<dbReference type="Gene3D" id="1.25.40.10">
    <property type="entry name" value="Tetratricopeptide repeat domain"/>
    <property type="match status" value="1"/>
</dbReference>